<proteinExistence type="predicted"/>
<keyword evidence="3" id="KW-1185">Reference proteome</keyword>
<organism evidence="2 3">
    <name type="scientific">Mycena venus</name>
    <dbReference type="NCBI Taxonomy" id="2733690"/>
    <lineage>
        <taxon>Eukaryota</taxon>
        <taxon>Fungi</taxon>
        <taxon>Dikarya</taxon>
        <taxon>Basidiomycota</taxon>
        <taxon>Agaricomycotina</taxon>
        <taxon>Agaricomycetes</taxon>
        <taxon>Agaricomycetidae</taxon>
        <taxon>Agaricales</taxon>
        <taxon>Marasmiineae</taxon>
        <taxon>Mycenaceae</taxon>
        <taxon>Mycena</taxon>
    </lineage>
</organism>
<comment type="caution">
    <text evidence="2">The sequence shown here is derived from an EMBL/GenBank/DDBJ whole genome shotgun (WGS) entry which is preliminary data.</text>
</comment>
<evidence type="ECO:0000256" key="1">
    <source>
        <dbReference type="SAM" id="MobiDB-lite"/>
    </source>
</evidence>
<feature type="region of interest" description="Disordered" evidence="1">
    <location>
        <begin position="1"/>
        <end position="24"/>
    </location>
</feature>
<evidence type="ECO:0000313" key="2">
    <source>
        <dbReference type="EMBL" id="KAF7356298.1"/>
    </source>
</evidence>
<accession>A0A8H6Y8I2</accession>
<protein>
    <submittedName>
        <fullName evidence="2">F-box domain-containing protein</fullName>
    </submittedName>
</protein>
<dbReference type="Proteomes" id="UP000620124">
    <property type="component" value="Unassembled WGS sequence"/>
</dbReference>
<dbReference type="Gene3D" id="1.20.1280.50">
    <property type="match status" value="1"/>
</dbReference>
<sequence length="517" mass="58616">MSRCSECGALSTGSPPTGETFDVSVAPGSRHHALLTSNEPPEESESAFIQSVVSKTDAPLARLDEQISRLRGQLKQLEDKYALVIGYRTRNRAILSPLRRIPPEILREIFSWTVPSIRDALIRGSFDMHQSPWVLTRICSRWREVSISTPSLWSRVAIDYPQSLYNSSTYSFPLLEAQLKRSQKLSIHFYGANELDSSSQTRMFQLLAQHSSRWEELSIGLTSETWPLLSALRDRLPSLTRLWIQWTGPESQSGVNSIDCFQTASSLIDFGVFNQHRFIPIPLPLSQLTRYQLDCSWEQHKRILKETRSLLEARIYIDFDEEDWPDSDETIDVLHLQRLYVSDADSRLMGQDIQRFSHFSVLFSIAPRVPFGGSASFPPAAYPTVEILQNSPSITELVIVNDDNAMAEINTLMAALTVSNLPGSTAVAPHLSLMFFGCDEENYIHYPAYVEMLQSRWKAENCALRTAALLVADGPRPDFATLRDLHTLRQEGLDLLLLNGGEARDAMEFWDYRTRWG</sequence>
<dbReference type="AlphaFoldDB" id="A0A8H6Y8I2"/>
<name>A0A8H6Y8I2_9AGAR</name>
<dbReference type="OrthoDB" id="3365698at2759"/>
<dbReference type="EMBL" id="JACAZI010000007">
    <property type="protein sequence ID" value="KAF7356298.1"/>
    <property type="molecule type" value="Genomic_DNA"/>
</dbReference>
<evidence type="ECO:0000313" key="3">
    <source>
        <dbReference type="Proteomes" id="UP000620124"/>
    </source>
</evidence>
<reference evidence="2" key="1">
    <citation type="submission" date="2020-05" db="EMBL/GenBank/DDBJ databases">
        <title>Mycena genomes resolve the evolution of fungal bioluminescence.</title>
        <authorList>
            <person name="Tsai I.J."/>
        </authorList>
    </citation>
    <scope>NUCLEOTIDE SEQUENCE</scope>
    <source>
        <strain evidence="2">CCC161011</strain>
    </source>
</reference>
<gene>
    <name evidence="2" type="ORF">MVEN_00961700</name>
</gene>